<evidence type="ECO:0000256" key="1">
    <source>
        <dbReference type="SAM" id="SignalP"/>
    </source>
</evidence>
<sequence length="77" mass="8481">MSLSFFLFFLFSFFFPLTFSLSLSLSLSLCRLTASRKLNHKGREGKNEEVGGVVKTRGREAKRLSPGQAGDGFVFGG</sequence>
<dbReference type="RefSeq" id="XP_024772594.1">
    <property type="nucleotide sequence ID" value="XM_024919421.1"/>
</dbReference>
<feature type="signal peptide" evidence="1">
    <location>
        <begin position="1"/>
        <end position="20"/>
    </location>
</feature>
<dbReference type="Proteomes" id="UP000241690">
    <property type="component" value="Unassembled WGS sequence"/>
</dbReference>
<protein>
    <recommendedName>
        <fullName evidence="4">Secreted protein</fullName>
    </recommendedName>
</protein>
<evidence type="ECO:0000313" key="3">
    <source>
        <dbReference type="Proteomes" id="UP000241690"/>
    </source>
</evidence>
<dbReference type="AlphaFoldDB" id="A0A2T4A787"/>
<keyword evidence="3" id="KW-1185">Reference proteome</keyword>
<keyword evidence="1" id="KW-0732">Signal</keyword>
<gene>
    <name evidence="2" type="ORF">M431DRAFT_510189</name>
</gene>
<accession>A0A2T4A787</accession>
<proteinExistence type="predicted"/>
<name>A0A2T4A787_TRIHA</name>
<dbReference type="EMBL" id="KZ679683">
    <property type="protein sequence ID" value="PTB52917.1"/>
    <property type="molecule type" value="Genomic_DNA"/>
</dbReference>
<dbReference type="GeneID" id="36627990"/>
<evidence type="ECO:0000313" key="2">
    <source>
        <dbReference type="EMBL" id="PTB52917.1"/>
    </source>
</evidence>
<reference evidence="2 3" key="1">
    <citation type="submission" date="2016-07" db="EMBL/GenBank/DDBJ databases">
        <title>Multiple horizontal gene transfer events from other fungi enriched the ability of initially mycotrophic Trichoderma (Ascomycota) to feed on dead plant biomass.</title>
        <authorList>
            <consortium name="DOE Joint Genome Institute"/>
            <person name="Aerts A."/>
            <person name="Atanasova L."/>
            <person name="Chenthamara K."/>
            <person name="Zhang J."/>
            <person name="Grujic M."/>
            <person name="Henrissat B."/>
            <person name="Kuo A."/>
            <person name="Salamov A."/>
            <person name="Lipzen A."/>
            <person name="Labutti K."/>
            <person name="Barry K."/>
            <person name="Miao Y."/>
            <person name="Rahimi M.J."/>
            <person name="Shen Q."/>
            <person name="Grigoriev I.V."/>
            <person name="Kubicek C.P."/>
            <person name="Druzhinina I.S."/>
        </authorList>
    </citation>
    <scope>NUCLEOTIDE SEQUENCE [LARGE SCALE GENOMIC DNA]</scope>
    <source>
        <strain evidence="2 3">CBS 226.95</strain>
    </source>
</reference>
<evidence type="ECO:0008006" key="4">
    <source>
        <dbReference type="Google" id="ProtNLM"/>
    </source>
</evidence>
<organism evidence="2 3">
    <name type="scientific">Trichoderma harzianum CBS 226.95</name>
    <dbReference type="NCBI Taxonomy" id="983964"/>
    <lineage>
        <taxon>Eukaryota</taxon>
        <taxon>Fungi</taxon>
        <taxon>Dikarya</taxon>
        <taxon>Ascomycota</taxon>
        <taxon>Pezizomycotina</taxon>
        <taxon>Sordariomycetes</taxon>
        <taxon>Hypocreomycetidae</taxon>
        <taxon>Hypocreales</taxon>
        <taxon>Hypocreaceae</taxon>
        <taxon>Trichoderma</taxon>
    </lineage>
</organism>
<feature type="chain" id="PRO_5015600110" description="Secreted protein" evidence="1">
    <location>
        <begin position="21"/>
        <end position="77"/>
    </location>
</feature>